<feature type="signal peptide" evidence="2">
    <location>
        <begin position="1"/>
        <end position="23"/>
    </location>
</feature>
<reference evidence="3 4" key="1">
    <citation type="submission" date="2020-04" db="EMBL/GenBank/DDBJ databases">
        <authorList>
            <person name="Alioto T."/>
            <person name="Alioto T."/>
            <person name="Gomez Garrido J."/>
        </authorList>
    </citation>
    <scope>NUCLEOTIDE SEQUENCE [LARGE SCALE GENOMIC DNA]</scope>
</reference>
<dbReference type="Proteomes" id="UP000494165">
    <property type="component" value="Unassembled WGS sequence"/>
</dbReference>
<accession>A0A8S1E0T5</accession>
<sequence>MKTTVTVLAIFTVLFALASISWAVDPENGYTQAKKLTAFQQRQKEFQDHVSVIERKRARGEKITSNSKLKPRNQEPRRTKSSWVSSHLD</sequence>
<evidence type="ECO:0000313" key="3">
    <source>
        <dbReference type="EMBL" id="CAB3386573.1"/>
    </source>
</evidence>
<organism evidence="3 4">
    <name type="scientific">Cloeon dipterum</name>
    <dbReference type="NCBI Taxonomy" id="197152"/>
    <lineage>
        <taxon>Eukaryota</taxon>
        <taxon>Metazoa</taxon>
        <taxon>Ecdysozoa</taxon>
        <taxon>Arthropoda</taxon>
        <taxon>Hexapoda</taxon>
        <taxon>Insecta</taxon>
        <taxon>Pterygota</taxon>
        <taxon>Palaeoptera</taxon>
        <taxon>Ephemeroptera</taxon>
        <taxon>Pisciforma</taxon>
        <taxon>Baetidae</taxon>
        <taxon>Cloeon</taxon>
    </lineage>
</organism>
<feature type="chain" id="PRO_5035834503" evidence="2">
    <location>
        <begin position="24"/>
        <end position="89"/>
    </location>
</feature>
<feature type="region of interest" description="Disordered" evidence="1">
    <location>
        <begin position="56"/>
        <end position="89"/>
    </location>
</feature>
<evidence type="ECO:0000256" key="1">
    <source>
        <dbReference type="SAM" id="MobiDB-lite"/>
    </source>
</evidence>
<keyword evidence="4" id="KW-1185">Reference proteome</keyword>
<dbReference type="AlphaFoldDB" id="A0A8S1E0T5"/>
<evidence type="ECO:0000256" key="2">
    <source>
        <dbReference type="SAM" id="SignalP"/>
    </source>
</evidence>
<protein>
    <submittedName>
        <fullName evidence="3">Uncharacterized protein</fullName>
    </submittedName>
</protein>
<proteinExistence type="predicted"/>
<name>A0A8S1E0T5_9INSE</name>
<evidence type="ECO:0000313" key="4">
    <source>
        <dbReference type="Proteomes" id="UP000494165"/>
    </source>
</evidence>
<keyword evidence="2" id="KW-0732">Signal</keyword>
<comment type="caution">
    <text evidence="3">The sequence shown here is derived from an EMBL/GenBank/DDBJ whole genome shotgun (WGS) entry which is preliminary data.</text>
</comment>
<dbReference type="EMBL" id="CADEPI010000493">
    <property type="protein sequence ID" value="CAB3386573.1"/>
    <property type="molecule type" value="Genomic_DNA"/>
</dbReference>
<gene>
    <name evidence="3" type="ORF">CLODIP_2_CD13721</name>
</gene>